<evidence type="ECO:0000256" key="4">
    <source>
        <dbReference type="ARBA" id="ARBA00022670"/>
    </source>
</evidence>
<dbReference type="FunFam" id="2.40.10.10:FF:000047">
    <property type="entry name" value="Trypsin eta"/>
    <property type="match status" value="1"/>
</dbReference>
<evidence type="ECO:0000259" key="12">
    <source>
        <dbReference type="PROSITE" id="PS50240"/>
    </source>
</evidence>
<dbReference type="InterPro" id="IPR050430">
    <property type="entry name" value="Peptidase_S1"/>
</dbReference>
<comment type="subcellular location">
    <subcellularLocation>
        <location evidence="1">Secreted</location>
    </subcellularLocation>
</comment>
<dbReference type="PANTHER" id="PTHR24276">
    <property type="entry name" value="POLYSERASE-RELATED"/>
    <property type="match status" value="1"/>
</dbReference>
<dbReference type="GO" id="GO:0004252">
    <property type="term" value="F:serine-type endopeptidase activity"/>
    <property type="evidence" value="ECO:0007669"/>
    <property type="project" value="UniProtKB-EC"/>
</dbReference>
<keyword evidence="5 10" id="KW-0378">Hydrolase</keyword>
<dbReference type="AlphaFoldDB" id="A0A8S4S875"/>
<organism evidence="13 14">
    <name type="scientific">Pararge aegeria aegeria</name>
    <dbReference type="NCBI Taxonomy" id="348720"/>
    <lineage>
        <taxon>Eukaryota</taxon>
        <taxon>Metazoa</taxon>
        <taxon>Ecdysozoa</taxon>
        <taxon>Arthropoda</taxon>
        <taxon>Hexapoda</taxon>
        <taxon>Insecta</taxon>
        <taxon>Pterygota</taxon>
        <taxon>Neoptera</taxon>
        <taxon>Endopterygota</taxon>
        <taxon>Lepidoptera</taxon>
        <taxon>Glossata</taxon>
        <taxon>Ditrysia</taxon>
        <taxon>Papilionoidea</taxon>
        <taxon>Nymphalidae</taxon>
        <taxon>Satyrinae</taxon>
        <taxon>Satyrini</taxon>
        <taxon>Parargina</taxon>
        <taxon>Pararge</taxon>
    </lineage>
</organism>
<keyword evidence="6 10" id="KW-0720">Serine protease</keyword>
<name>A0A8S4S875_9NEOP</name>
<evidence type="ECO:0000256" key="11">
    <source>
        <dbReference type="SAM" id="SignalP"/>
    </source>
</evidence>
<comment type="catalytic activity">
    <reaction evidence="8">
        <text>Preferential cleavage: Arg-|-Xaa, Lys-|-Xaa.</text>
        <dbReference type="EC" id="3.4.21.4"/>
    </reaction>
</comment>
<sequence>MFQKVSIFVFCFICLSNGFLLPNTFYQPIPRIVGGEDAPDGGAPYQASLRSLFNSHFCGGSIISSKWVLTAAHCTVSQSKHTMKVVVGTNSLTHGGEKYSVDKIIVHEKYNSMLINNDVSVIRVDTEIEFSDLVQPIALPDRNTEGGADLILTGWGRLSYPGSLPDKLQMIQLSALSVDDCQKIYTNVNDVYDSQICSLTKAGEGACHGDSGGPLIEDGKIVGVVSWGVPCAKGFPDVYSRVFTFKDWILEKTEISN</sequence>
<dbReference type="InterPro" id="IPR001314">
    <property type="entry name" value="Peptidase_S1A"/>
</dbReference>
<gene>
    <name evidence="13" type="primary">jg12868</name>
    <name evidence="13" type="ORF">PAEG_LOCUS22016</name>
</gene>
<evidence type="ECO:0000256" key="7">
    <source>
        <dbReference type="ARBA" id="ARBA00023157"/>
    </source>
</evidence>
<dbReference type="InterPro" id="IPR033116">
    <property type="entry name" value="TRYPSIN_SER"/>
</dbReference>
<dbReference type="GO" id="GO:0016485">
    <property type="term" value="P:protein processing"/>
    <property type="evidence" value="ECO:0007669"/>
    <property type="project" value="UniProtKB-ARBA"/>
</dbReference>
<reference evidence="13" key="1">
    <citation type="submission" date="2022-03" db="EMBL/GenBank/DDBJ databases">
        <authorList>
            <person name="Lindestad O."/>
        </authorList>
    </citation>
    <scope>NUCLEOTIDE SEQUENCE</scope>
</reference>
<dbReference type="PRINTS" id="PR00722">
    <property type="entry name" value="CHYMOTRYPSIN"/>
</dbReference>
<evidence type="ECO:0000313" key="13">
    <source>
        <dbReference type="EMBL" id="CAH2250048.1"/>
    </source>
</evidence>
<dbReference type="Gene3D" id="2.40.10.10">
    <property type="entry name" value="Trypsin-like serine proteases"/>
    <property type="match status" value="2"/>
</dbReference>
<feature type="chain" id="PRO_5035737529" description="trypsin" evidence="11">
    <location>
        <begin position="19"/>
        <end position="257"/>
    </location>
</feature>
<evidence type="ECO:0000256" key="5">
    <source>
        <dbReference type="ARBA" id="ARBA00022801"/>
    </source>
</evidence>
<evidence type="ECO:0000256" key="2">
    <source>
        <dbReference type="ARBA" id="ARBA00007664"/>
    </source>
</evidence>
<evidence type="ECO:0000256" key="8">
    <source>
        <dbReference type="ARBA" id="ARBA00036320"/>
    </source>
</evidence>
<dbReference type="OrthoDB" id="60866at2759"/>
<dbReference type="InterPro" id="IPR018114">
    <property type="entry name" value="TRYPSIN_HIS"/>
</dbReference>
<keyword evidence="7" id="KW-1015">Disulfide bond</keyword>
<keyword evidence="11" id="KW-0732">Signal</keyword>
<dbReference type="PROSITE" id="PS50240">
    <property type="entry name" value="TRYPSIN_DOM"/>
    <property type="match status" value="1"/>
</dbReference>
<dbReference type="InterPro" id="IPR001254">
    <property type="entry name" value="Trypsin_dom"/>
</dbReference>
<comment type="similarity">
    <text evidence="2">Belongs to the peptidase S1 family.</text>
</comment>
<evidence type="ECO:0000256" key="10">
    <source>
        <dbReference type="RuleBase" id="RU363034"/>
    </source>
</evidence>
<dbReference type="CDD" id="cd00190">
    <property type="entry name" value="Tryp_SPc"/>
    <property type="match status" value="1"/>
</dbReference>
<dbReference type="EC" id="3.4.21.4" evidence="9"/>
<dbReference type="PANTHER" id="PTHR24276:SF96">
    <property type="entry name" value="PEPTIDASE S1 DOMAIN-CONTAINING PROTEIN"/>
    <property type="match status" value="1"/>
</dbReference>
<keyword evidence="4 10" id="KW-0645">Protease</keyword>
<dbReference type="Pfam" id="PF00089">
    <property type="entry name" value="Trypsin"/>
    <property type="match status" value="1"/>
</dbReference>
<comment type="caution">
    <text evidence="13">The sequence shown here is derived from an EMBL/GenBank/DDBJ whole genome shotgun (WGS) entry which is preliminary data.</text>
</comment>
<dbReference type="SUPFAM" id="SSF50494">
    <property type="entry name" value="Trypsin-like serine proteases"/>
    <property type="match status" value="1"/>
</dbReference>
<accession>A0A8S4S875</accession>
<evidence type="ECO:0000256" key="3">
    <source>
        <dbReference type="ARBA" id="ARBA00022525"/>
    </source>
</evidence>
<dbReference type="SMART" id="SM00020">
    <property type="entry name" value="Tryp_SPc"/>
    <property type="match status" value="1"/>
</dbReference>
<evidence type="ECO:0000256" key="9">
    <source>
        <dbReference type="ARBA" id="ARBA00038868"/>
    </source>
</evidence>
<dbReference type="InterPro" id="IPR009003">
    <property type="entry name" value="Peptidase_S1_PA"/>
</dbReference>
<keyword evidence="14" id="KW-1185">Reference proteome</keyword>
<feature type="domain" description="Peptidase S1" evidence="12">
    <location>
        <begin position="32"/>
        <end position="254"/>
    </location>
</feature>
<evidence type="ECO:0000313" key="14">
    <source>
        <dbReference type="Proteomes" id="UP000838756"/>
    </source>
</evidence>
<evidence type="ECO:0000256" key="6">
    <source>
        <dbReference type="ARBA" id="ARBA00022825"/>
    </source>
</evidence>
<dbReference type="EMBL" id="CAKXAJ010026001">
    <property type="protein sequence ID" value="CAH2250048.1"/>
    <property type="molecule type" value="Genomic_DNA"/>
</dbReference>
<feature type="signal peptide" evidence="11">
    <location>
        <begin position="1"/>
        <end position="18"/>
    </location>
</feature>
<keyword evidence="3" id="KW-0964">Secreted</keyword>
<dbReference type="GO" id="GO:0005576">
    <property type="term" value="C:extracellular region"/>
    <property type="evidence" value="ECO:0007669"/>
    <property type="project" value="UniProtKB-SubCell"/>
</dbReference>
<dbReference type="PROSITE" id="PS00135">
    <property type="entry name" value="TRYPSIN_SER"/>
    <property type="match status" value="1"/>
</dbReference>
<dbReference type="InterPro" id="IPR043504">
    <property type="entry name" value="Peptidase_S1_PA_chymotrypsin"/>
</dbReference>
<protein>
    <recommendedName>
        <fullName evidence="9">trypsin</fullName>
        <ecNumber evidence="9">3.4.21.4</ecNumber>
    </recommendedName>
</protein>
<proteinExistence type="inferred from homology"/>
<evidence type="ECO:0000256" key="1">
    <source>
        <dbReference type="ARBA" id="ARBA00004613"/>
    </source>
</evidence>
<dbReference type="PROSITE" id="PS00134">
    <property type="entry name" value="TRYPSIN_HIS"/>
    <property type="match status" value="1"/>
</dbReference>
<dbReference type="Proteomes" id="UP000838756">
    <property type="component" value="Unassembled WGS sequence"/>
</dbReference>